<dbReference type="InterPro" id="IPR003961">
    <property type="entry name" value="FN3_dom"/>
</dbReference>
<proteinExistence type="predicted"/>
<dbReference type="InterPro" id="IPR008969">
    <property type="entry name" value="CarboxyPept-like_regulatory"/>
</dbReference>
<dbReference type="Pfam" id="PF00041">
    <property type="entry name" value="fn3"/>
    <property type="match status" value="1"/>
</dbReference>
<dbReference type="InterPro" id="IPR036116">
    <property type="entry name" value="FN3_sf"/>
</dbReference>
<protein>
    <recommendedName>
        <fullName evidence="1">Fibronectin type-III domain-containing protein</fullName>
    </recommendedName>
</protein>
<dbReference type="InterPro" id="IPR013783">
    <property type="entry name" value="Ig-like_fold"/>
</dbReference>
<sequence length="1243" mass="129354">MKLFRKLVGLFAVIGLVIWQFPANSVSTVRAGTISSIGVALSSSTKSATSNYTITFTPATTVANFAAINVSFQGPPDAQFGVGSSTLGSESSSTFTDIQNREPQWGSIDINSNGLTAGTEYTLILNSMTNPSKDGKYSMMMQVWGQSGMVDSGTGSVQIGIVALQGTVYLSDGTTPAIDAYVEAEDITNFSNRFGSNTGSDGAYGIGGLTSGNQYRLNVFLNPSPNSNTAGYTTPDIEPITYSGSIITQNITLDRANKTISGTLMRKNGNPIANGRVMANRMDSPGWVNDETDSEGKYELRMSGGKWEIRPDTWAGPGQTAPDYAYSGPGVAVKFVKDSTVEAKSGINLTVTTASSTIQGSVSPIPTGMGGIGLHNRTGFGTGTGIDPSTGAFSMKVPAGTYELDMFSDPSQAGDKYTLPTMGSITVGESETSNVGQIVLVKMDKTISATVKDNTETGLSGFMVGCFQPKGSAFTMGITGQDGTASVSATNGDWGCMAMNGMGGKGGPGEGEGGPISTLQKLQNIKNQIFEKAYALEGGPEGSQSNYVTVGGPQFVTVANNTPTINFQALLADKTINVVITDSSGNALSEHGFIEAELVSSGLGSEFGKGGLGSPIDPNQPGMASITVPAGIYDLRMMTPPGSDYSSGDPVRVDVTNGSADAQIKLLPNDSTVSGNLLDEDNNRVTGVFAFVTATNPKGAFIPGDVNSVDGTYTMKVPSAGGTLNLGYFVDPGSGYFPQPFTDASVTPIAGQTQVKDIVMKKATVTANVTIKDPSGNSVANAFVEVDNRKSERNIKMDNFFNHGDVTDANGQLTLSLPAGEYALEAFLPPQTLRSNKWLPPKTTPQTLVKNQTYDITLTFQVADVNLKGKITKSDGTALGDAFVTAYSKDGESIETTAGSDGNYSIDVIAGEWHIMAEKDDTSSGDDQPIPLVSSDISFNTGSAKSITKDITLNVGDALSSTVTATFDSDNSKVIRLTDGTIAGANVAIPQDALDADGQGSNATINAQSTVELPYQLLDKPLGAGFGISAQNSSGQPITSFNSSVAITIPIPKNTLTNVGLGLNDIGTKATMSYYDEENGKWTPLDGSVTYVESGDDVLVTGQSSHFTTFAITAATDTTPPTAPASQTAIDQKTGGKIKVAWTNPADSDFASIKIYRSTTDGTVGSVITTISSTTTTSYENSGLTDGTKYYYVVKAVDTSGNESTNTTQVNATPSTATLPSTGLPNLSSIMVSLLAKIVNAIN</sequence>
<name>A0A2M7W4E7_9BACT</name>
<dbReference type="Gene3D" id="2.60.40.10">
    <property type="entry name" value="Immunoglobulins"/>
    <property type="match status" value="1"/>
</dbReference>
<gene>
    <name evidence="2" type="ORF">COX60_01165</name>
</gene>
<organism evidence="2 3">
    <name type="scientific">Candidatus Berkelbacteria bacterium CG_4_10_14_0_2_um_filter_35_9_33_12</name>
    <dbReference type="NCBI Taxonomy" id="1974499"/>
    <lineage>
        <taxon>Bacteria</taxon>
        <taxon>Candidatus Berkelbacteria</taxon>
    </lineage>
</organism>
<dbReference type="AlphaFoldDB" id="A0A2M7W4E7"/>
<feature type="domain" description="Fibronectin type-III" evidence="1">
    <location>
        <begin position="1120"/>
        <end position="1221"/>
    </location>
</feature>
<dbReference type="EMBL" id="PFQF01000021">
    <property type="protein sequence ID" value="PJA20641.1"/>
    <property type="molecule type" value="Genomic_DNA"/>
</dbReference>
<dbReference type="SUPFAM" id="SSF49265">
    <property type="entry name" value="Fibronectin type III"/>
    <property type="match status" value="1"/>
</dbReference>
<evidence type="ECO:0000259" key="1">
    <source>
        <dbReference type="PROSITE" id="PS50853"/>
    </source>
</evidence>
<comment type="caution">
    <text evidence="2">The sequence shown here is derived from an EMBL/GenBank/DDBJ whole genome shotgun (WGS) entry which is preliminary data.</text>
</comment>
<dbReference type="Proteomes" id="UP000230137">
    <property type="component" value="Unassembled WGS sequence"/>
</dbReference>
<accession>A0A2M7W4E7</accession>
<evidence type="ECO:0000313" key="3">
    <source>
        <dbReference type="Proteomes" id="UP000230137"/>
    </source>
</evidence>
<dbReference type="PROSITE" id="PS50853">
    <property type="entry name" value="FN3"/>
    <property type="match status" value="1"/>
</dbReference>
<dbReference type="SMART" id="SM00060">
    <property type="entry name" value="FN3"/>
    <property type="match status" value="1"/>
</dbReference>
<evidence type="ECO:0000313" key="2">
    <source>
        <dbReference type="EMBL" id="PJA20641.1"/>
    </source>
</evidence>
<dbReference type="Gene3D" id="2.60.40.1120">
    <property type="entry name" value="Carboxypeptidase-like, regulatory domain"/>
    <property type="match status" value="1"/>
</dbReference>
<reference evidence="3" key="1">
    <citation type="submission" date="2017-09" db="EMBL/GenBank/DDBJ databases">
        <title>Depth-based differentiation of microbial function through sediment-hosted aquifers and enrichment of novel symbionts in the deep terrestrial subsurface.</title>
        <authorList>
            <person name="Probst A.J."/>
            <person name="Ladd B."/>
            <person name="Jarett J.K."/>
            <person name="Geller-Mcgrath D.E."/>
            <person name="Sieber C.M.K."/>
            <person name="Emerson J.B."/>
            <person name="Anantharaman K."/>
            <person name="Thomas B.C."/>
            <person name="Malmstrom R."/>
            <person name="Stieglmeier M."/>
            <person name="Klingl A."/>
            <person name="Woyke T."/>
            <person name="Ryan C.M."/>
            <person name="Banfield J.F."/>
        </authorList>
    </citation>
    <scope>NUCLEOTIDE SEQUENCE [LARGE SCALE GENOMIC DNA]</scope>
</reference>
<dbReference type="SUPFAM" id="SSF49464">
    <property type="entry name" value="Carboxypeptidase regulatory domain-like"/>
    <property type="match status" value="2"/>
</dbReference>